<feature type="region of interest" description="Disordered" evidence="1">
    <location>
        <begin position="1"/>
        <end position="67"/>
    </location>
</feature>
<reference evidence="2" key="1">
    <citation type="submission" date="2017-07" db="EMBL/GenBank/DDBJ databases">
        <title>Taro Niue Genome Assembly and Annotation.</title>
        <authorList>
            <person name="Atibalentja N."/>
            <person name="Keating K."/>
            <person name="Fields C.J."/>
        </authorList>
    </citation>
    <scope>NUCLEOTIDE SEQUENCE</scope>
    <source>
        <strain evidence="2">Niue_2</strain>
        <tissue evidence="2">Leaf</tissue>
    </source>
</reference>
<organism evidence="2 3">
    <name type="scientific">Colocasia esculenta</name>
    <name type="common">Wild taro</name>
    <name type="synonym">Arum esculentum</name>
    <dbReference type="NCBI Taxonomy" id="4460"/>
    <lineage>
        <taxon>Eukaryota</taxon>
        <taxon>Viridiplantae</taxon>
        <taxon>Streptophyta</taxon>
        <taxon>Embryophyta</taxon>
        <taxon>Tracheophyta</taxon>
        <taxon>Spermatophyta</taxon>
        <taxon>Magnoliopsida</taxon>
        <taxon>Liliopsida</taxon>
        <taxon>Araceae</taxon>
        <taxon>Aroideae</taxon>
        <taxon>Colocasieae</taxon>
        <taxon>Colocasia</taxon>
    </lineage>
</organism>
<gene>
    <name evidence="2" type="ORF">Taro_036898</name>
</gene>
<comment type="caution">
    <text evidence="2">The sequence shown here is derived from an EMBL/GenBank/DDBJ whole genome shotgun (WGS) entry which is preliminary data.</text>
</comment>
<sequence length="128" mass="14323">MTARAVATGSRQGRASRPCQDGPMRRDLSPHPSFSQVRLLSSGRARARRRRRGGETSQQWQGVRRAEETGRAIADQMPRLITIITLVSRWKCGLSDSALLRLLHLWPVATPLLKLLATSTSLTFEDFL</sequence>
<keyword evidence="3" id="KW-1185">Reference proteome</keyword>
<accession>A0A843WHN0</accession>
<name>A0A843WHN0_COLES</name>
<evidence type="ECO:0000256" key="1">
    <source>
        <dbReference type="SAM" id="MobiDB-lite"/>
    </source>
</evidence>
<dbReference type="EMBL" id="NMUH01003156">
    <property type="protein sequence ID" value="MQM04105.1"/>
    <property type="molecule type" value="Genomic_DNA"/>
</dbReference>
<protein>
    <submittedName>
        <fullName evidence="2">Uncharacterized protein</fullName>
    </submittedName>
</protein>
<proteinExistence type="predicted"/>
<dbReference type="Proteomes" id="UP000652761">
    <property type="component" value="Unassembled WGS sequence"/>
</dbReference>
<dbReference type="AlphaFoldDB" id="A0A843WHN0"/>
<evidence type="ECO:0000313" key="3">
    <source>
        <dbReference type="Proteomes" id="UP000652761"/>
    </source>
</evidence>
<evidence type="ECO:0000313" key="2">
    <source>
        <dbReference type="EMBL" id="MQM04105.1"/>
    </source>
</evidence>